<dbReference type="InterPro" id="IPR040389">
    <property type="entry name" value="SMR"/>
</dbReference>
<keyword evidence="5" id="KW-1185">Reference proteome</keyword>
<reference evidence="4" key="1">
    <citation type="submission" date="2020-07" db="EMBL/GenBank/DDBJ databases">
        <title>Ethylene signaling mediates host invasion by parasitic plants.</title>
        <authorList>
            <person name="Yoshida S."/>
        </authorList>
    </citation>
    <scope>NUCLEOTIDE SEQUENCE</scope>
    <source>
        <strain evidence="4">Okayama</strain>
    </source>
</reference>
<gene>
    <name evidence="4" type="ORF">PHJA_001296400</name>
</gene>
<evidence type="ECO:0000256" key="3">
    <source>
        <dbReference type="SAM" id="MobiDB-lite"/>
    </source>
</evidence>
<keyword evidence="1" id="KW-0649">Protein kinase inhibitor</keyword>
<keyword evidence="2" id="KW-0131">Cell cycle</keyword>
<dbReference type="EMBL" id="BMAC01000247">
    <property type="protein sequence ID" value="GFP91524.1"/>
    <property type="molecule type" value="Genomic_DNA"/>
</dbReference>
<evidence type="ECO:0000256" key="2">
    <source>
        <dbReference type="ARBA" id="ARBA00023306"/>
    </source>
</evidence>
<organism evidence="4 5">
    <name type="scientific">Phtheirospermum japonicum</name>
    <dbReference type="NCBI Taxonomy" id="374723"/>
    <lineage>
        <taxon>Eukaryota</taxon>
        <taxon>Viridiplantae</taxon>
        <taxon>Streptophyta</taxon>
        <taxon>Embryophyta</taxon>
        <taxon>Tracheophyta</taxon>
        <taxon>Spermatophyta</taxon>
        <taxon>Magnoliopsida</taxon>
        <taxon>eudicotyledons</taxon>
        <taxon>Gunneridae</taxon>
        <taxon>Pentapetalae</taxon>
        <taxon>asterids</taxon>
        <taxon>lamiids</taxon>
        <taxon>Lamiales</taxon>
        <taxon>Orobanchaceae</taxon>
        <taxon>Orobanchaceae incertae sedis</taxon>
        <taxon>Phtheirospermum</taxon>
    </lineage>
</organism>
<accession>A0A830C5I9</accession>
<dbReference type="Proteomes" id="UP000653305">
    <property type="component" value="Unassembled WGS sequence"/>
</dbReference>
<dbReference type="GO" id="GO:0032875">
    <property type="term" value="P:regulation of DNA endoreduplication"/>
    <property type="evidence" value="ECO:0007669"/>
    <property type="project" value="InterPro"/>
</dbReference>
<feature type="non-terminal residue" evidence="4">
    <location>
        <position position="1"/>
    </location>
</feature>
<dbReference type="GO" id="GO:0005634">
    <property type="term" value="C:nucleus"/>
    <property type="evidence" value="ECO:0007669"/>
    <property type="project" value="TreeGrafter"/>
</dbReference>
<sequence length="62" mass="7227">KREEECTTPKNHEYRIPAALVCPPPPRKKHERPTRRAEPRNRFFQSPELDKFLSGAAQSRGN</sequence>
<evidence type="ECO:0000256" key="1">
    <source>
        <dbReference type="ARBA" id="ARBA00023013"/>
    </source>
</evidence>
<comment type="caution">
    <text evidence="4">The sequence shown here is derived from an EMBL/GenBank/DDBJ whole genome shotgun (WGS) entry which is preliminary data.</text>
</comment>
<dbReference type="OrthoDB" id="650965at2759"/>
<dbReference type="PANTHER" id="PTHR33142">
    <property type="entry name" value="CYCLIN-DEPENDENT PROTEIN KINASE INHIBITOR SMR13"/>
    <property type="match status" value="1"/>
</dbReference>
<evidence type="ECO:0000313" key="4">
    <source>
        <dbReference type="EMBL" id="GFP91524.1"/>
    </source>
</evidence>
<protein>
    <submittedName>
        <fullName evidence="4">Uncharacterized protein</fullName>
    </submittedName>
</protein>
<dbReference type="AlphaFoldDB" id="A0A830C5I9"/>
<evidence type="ECO:0000313" key="5">
    <source>
        <dbReference type="Proteomes" id="UP000653305"/>
    </source>
</evidence>
<feature type="region of interest" description="Disordered" evidence="3">
    <location>
        <begin position="19"/>
        <end position="62"/>
    </location>
</feature>
<name>A0A830C5I9_9LAMI</name>
<dbReference type="PANTHER" id="PTHR33142:SF15">
    <property type="entry name" value="CYCLIN-DEPENDENT PROTEIN KINASE INHIBITOR SMR4"/>
    <property type="match status" value="1"/>
</dbReference>
<proteinExistence type="predicted"/>
<dbReference type="GO" id="GO:0004860">
    <property type="term" value="F:protein kinase inhibitor activity"/>
    <property type="evidence" value="ECO:0007669"/>
    <property type="project" value="UniProtKB-KW"/>
</dbReference>